<evidence type="ECO:0000313" key="1">
    <source>
        <dbReference type="EMBL" id="XAG73789.1"/>
    </source>
</evidence>
<sequence length="78" mass="8815">MIKSNFRLKKPHAGAFLLILAPPLVISGCFISSFKIKKQARLKSRLIFGKTLPQPLIVLNWNKRYHENPVTPLAEMGS</sequence>
<gene>
    <name evidence="1" type="ORF">MRN42_04510</name>
</gene>
<organism evidence="1">
    <name type="scientific">bacterium 19NY04SH03</name>
    <dbReference type="NCBI Taxonomy" id="2920647"/>
    <lineage>
        <taxon>Bacteria</taxon>
    </lineage>
</organism>
<name>A0AAU6ULC1_UNCXX</name>
<reference evidence="1" key="1">
    <citation type="submission" date="2022-03" db="EMBL/GenBank/DDBJ databases">
        <title>Sea Food Isolates.</title>
        <authorList>
            <person name="Li c."/>
        </authorList>
    </citation>
    <scope>NUCLEOTIDE SEQUENCE</scope>
    <source>
        <strain evidence="1">19NY04SH03</strain>
    </source>
</reference>
<dbReference type="PROSITE" id="PS51257">
    <property type="entry name" value="PROKAR_LIPOPROTEIN"/>
    <property type="match status" value="1"/>
</dbReference>
<dbReference type="EMBL" id="CP095346">
    <property type="protein sequence ID" value="XAG73789.1"/>
    <property type="molecule type" value="Genomic_DNA"/>
</dbReference>
<evidence type="ECO:0008006" key="2">
    <source>
        <dbReference type="Google" id="ProtNLM"/>
    </source>
</evidence>
<protein>
    <recommendedName>
        <fullName evidence="2">Lipoprotein</fullName>
    </recommendedName>
</protein>
<proteinExistence type="predicted"/>
<accession>A0AAU6ULC1</accession>
<dbReference type="AlphaFoldDB" id="A0AAU6ULC1"/>